<proteinExistence type="predicted"/>
<evidence type="ECO:0000256" key="2">
    <source>
        <dbReference type="SAM" id="MobiDB-lite"/>
    </source>
</evidence>
<keyword evidence="4" id="KW-1185">Reference proteome</keyword>
<evidence type="ECO:0000256" key="1">
    <source>
        <dbReference type="ARBA" id="ARBA00023016"/>
    </source>
</evidence>
<dbReference type="InterPro" id="IPR044587">
    <property type="entry name" value="HSP21-like"/>
</dbReference>
<organism evidence="3 4">
    <name type="scientific">Tetracentron sinense</name>
    <name type="common">Spur-leaf</name>
    <dbReference type="NCBI Taxonomy" id="13715"/>
    <lineage>
        <taxon>Eukaryota</taxon>
        <taxon>Viridiplantae</taxon>
        <taxon>Streptophyta</taxon>
        <taxon>Embryophyta</taxon>
        <taxon>Tracheophyta</taxon>
        <taxon>Spermatophyta</taxon>
        <taxon>Magnoliopsida</taxon>
        <taxon>Trochodendrales</taxon>
        <taxon>Trochodendraceae</taxon>
        <taxon>Tetracentron</taxon>
    </lineage>
</organism>
<gene>
    <name evidence="3" type="ORF">HHK36_029499</name>
</gene>
<sequence length="120" mass="13535">MSSSLCNLNFSLPFSSKRSLSSKSPCIGFPPLLRPIARGYSNSLKAMAGEERRDNLDHLQSTRKNQPQQKLRVAQVAPIGLWDRFPTARTVQQMMETMEDPFANSSTWPFGYAGGRSRIW</sequence>
<dbReference type="EMBL" id="JABCRI010000023">
    <property type="protein sequence ID" value="KAF8378162.1"/>
    <property type="molecule type" value="Genomic_DNA"/>
</dbReference>
<name>A0A835CZN9_TETSI</name>
<dbReference type="OrthoDB" id="1431247at2759"/>
<dbReference type="GO" id="GO:0009408">
    <property type="term" value="P:response to heat"/>
    <property type="evidence" value="ECO:0007669"/>
    <property type="project" value="InterPro"/>
</dbReference>
<feature type="region of interest" description="Disordered" evidence="2">
    <location>
        <begin position="51"/>
        <end position="70"/>
    </location>
</feature>
<keyword evidence="1" id="KW-0346">Stress response</keyword>
<feature type="compositionally biased region" description="Polar residues" evidence="2">
    <location>
        <begin position="58"/>
        <end position="69"/>
    </location>
</feature>
<comment type="caution">
    <text evidence="3">The sequence shown here is derived from an EMBL/GenBank/DDBJ whole genome shotgun (WGS) entry which is preliminary data.</text>
</comment>
<dbReference type="AlphaFoldDB" id="A0A835CZN9"/>
<dbReference type="Proteomes" id="UP000655225">
    <property type="component" value="Unassembled WGS sequence"/>
</dbReference>
<evidence type="ECO:0000313" key="3">
    <source>
        <dbReference type="EMBL" id="KAF8378162.1"/>
    </source>
</evidence>
<dbReference type="PANTHER" id="PTHR46733:SF10">
    <property type="entry name" value="SHSP DOMAIN-CONTAINING PROTEIN"/>
    <property type="match status" value="1"/>
</dbReference>
<dbReference type="PANTHER" id="PTHR46733">
    <property type="entry name" value="26.5 KDA HEAT SHOCK PROTEIN, MITOCHONDRIAL"/>
    <property type="match status" value="1"/>
</dbReference>
<accession>A0A835CZN9</accession>
<evidence type="ECO:0000313" key="4">
    <source>
        <dbReference type="Proteomes" id="UP000655225"/>
    </source>
</evidence>
<protein>
    <submittedName>
        <fullName evidence="3">Uncharacterized protein</fullName>
    </submittedName>
</protein>
<reference evidence="3 4" key="1">
    <citation type="submission" date="2020-04" db="EMBL/GenBank/DDBJ databases">
        <title>Plant Genome Project.</title>
        <authorList>
            <person name="Zhang R.-G."/>
        </authorList>
    </citation>
    <scope>NUCLEOTIDE SEQUENCE [LARGE SCALE GENOMIC DNA]</scope>
    <source>
        <strain evidence="3">YNK0</strain>
        <tissue evidence="3">Leaf</tissue>
    </source>
</reference>